<dbReference type="SUPFAM" id="SSF101262">
    <property type="entry name" value="Methenyltetrahydrofolate cyclohydrolase-like"/>
    <property type="match status" value="1"/>
</dbReference>
<comment type="caution">
    <text evidence="2">The sequence shown here is derived from an EMBL/GenBank/DDBJ whole genome shotgun (WGS) entry which is preliminary data.</text>
</comment>
<dbReference type="InterPro" id="IPR007044">
    <property type="entry name" value="Cyclodeamin/CycHdrlase"/>
</dbReference>
<gene>
    <name evidence="2" type="ORF">EH55_10845</name>
</gene>
<reference evidence="2 3" key="1">
    <citation type="submission" date="2014-04" db="EMBL/GenBank/DDBJ databases">
        <title>Draft Genome Sequence of Synergistes jonesii.</title>
        <authorList>
            <person name="Coil D.A."/>
            <person name="Eisen J.A."/>
            <person name="Holland-Moritz H.E."/>
        </authorList>
    </citation>
    <scope>NUCLEOTIDE SEQUENCE [LARGE SCALE GENOMIC DNA]</scope>
    <source>
        <strain evidence="2 3">78-1</strain>
    </source>
</reference>
<evidence type="ECO:0000259" key="1">
    <source>
        <dbReference type="Pfam" id="PF04961"/>
    </source>
</evidence>
<name>A0A073IP28_9BACT</name>
<protein>
    <submittedName>
        <fullName evidence="2">Methenyltetrahydrofolate cyclohydrolase</fullName>
    </submittedName>
</protein>
<dbReference type="AlphaFoldDB" id="A0A073IP28"/>
<dbReference type="STRING" id="2754.EH55_10845"/>
<evidence type="ECO:0000313" key="2">
    <source>
        <dbReference type="EMBL" id="KEJ91335.1"/>
    </source>
</evidence>
<dbReference type="OrthoDB" id="9784653at2"/>
<feature type="domain" description="Cyclodeaminase/cyclohydrolase" evidence="1">
    <location>
        <begin position="7"/>
        <end position="187"/>
    </location>
</feature>
<dbReference type="Proteomes" id="UP000027665">
    <property type="component" value="Unassembled WGS sequence"/>
</dbReference>
<dbReference type="GO" id="GO:0016787">
    <property type="term" value="F:hydrolase activity"/>
    <property type="evidence" value="ECO:0007669"/>
    <property type="project" value="UniProtKB-KW"/>
</dbReference>
<evidence type="ECO:0000313" key="3">
    <source>
        <dbReference type="Proteomes" id="UP000027665"/>
    </source>
</evidence>
<dbReference type="PATRIC" id="fig|2754.20.peg.1357"/>
<proteinExistence type="predicted"/>
<accession>A0A073IP28</accession>
<sequence>MKFEETTIKAFIDELASNSPAPGGGSVAALCGSLAAGLEAMVANLTLGKEKYRTSWDKMHKVLEEGEKLRAEFISLMNEDTESFNLFMQALKMPKETEEQKASRKAAMGEASKAATAVPLRTLESCVKAAELSFTAAKYGNSNAVSDAGVAALLAEAAGKAASYNVKINLPGIADEAFAKECRERMEKALAEVVKHADETAKLVEAAMI</sequence>
<organism evidence="2 3">
    <name type="scientific">Synergistes jonesii</name>
    <dbReference type="NCBI Taxonomy" id="2754"/>
    <lineage>
        <taxon>Bacteria</taxon>
        <taxon>Thermotogati</taxon>
        <taxon>Synergistota</taxon>
        <taxon>Synergistia</taxon>
        <taxon>Synergistales</taxon>
        <taxon>Synergistaceae</taxon>
        <taxon>Synergistes</taxon>
    </lineage>
</organism>
<dbReference type="GeneID" id="90984487"/>
<dbReference type="Pfam" id="PF04961">
    <property type="entry name" value="FTCD_C"/>
    <property type="match status" value="1"/>
</dbReference>
<dbReference type="RefSeq" id="WP_037978121.1">
    <property type="nucleotide sequence ID" value="NZ_JMKI01000051.1"/>
</dbReference>
<keyword evidence="2" id="KW-0378">Hydrolase</keyword>
<dbReference type="eggNOG" id="COG3404">
    <property type="taxonomic scope" value="Bacteria"/>
</dbReference>
<dbReference type="InterPro" id="IPR036178">
    <property type="entry name" value="Formintransfe-cycloase-like_sf"/>
</dbReference>
<dbReference type="EMBL" id="JMKI01000051">
    <property type="protein sequence ID" value="KEJ91335.1"/>
    <property type="molecule type" value="Genomic_DNA"/>
</dbReference>
<keyword evidence="3" id="KW-1185">Reference proteome</keyword>
<dbReference type="Gene3D" id="1.20.120.680">
    <property type="entry name" value="Formiminotetrahydrofolate cyclodeaminase monomer, up-and-down helical bundle"/>
    <property type="match status" value="1"/>
</dbReference>